<feature type="compositionally biased region" description="Basic residues" evidence="1">
    <location>
        <begin position="1"/>
        <end position="13"/>
    </location>
</feature>
<feature type="region of interest" description="Disordered" evidence="1">
    <location>
        <begin position="1"/>
        <end position="36"/>
    </location>
</feature>
<feature type="transmembrane region" description="Helical" evidence="2">
    <location>
        <begin position="67"/>
        <end position="89"/>
    </location>
</feature>
<feature type="transmembrane region" description="Helical" evidence="2">
    <location>
        <begin position="40"/>
        <end position="61"/>
    </location>
</feature>
<keyword evidence="4" id="KW-1185">Reference proteome</keyword>
<keyword evidence="2" id="KW-0472">Membrane</keyword>
<gene>
    <name evidence="3" type="ORF">AKJ31_14910</name>
</gene>
<sequence length="92" mass="10092">MAKHKNRKNRNTRRQNALQKNDKRRQQKNKQLRKSQQADLGNFLSATAANAAAAGLIGIAVTSGDNIGLTVGLILIAISLGLFWLSLIVKRL</sequence>
<dbReference type="EMBL" id="LHPI01000013">
    <property type="protein sequence ID" value="KOO06981.1"/>
    <property type="molecule type" value="Genomic_DNA"/>
</dbReference>
<evidence type="ECO:0000256" key="2">
    <source>
        <dbReference type="SAM" id="Phobius"/>
    </source>
</evidence>
<dbReference type="RefSeq" id="WP_053409910.1">
    <property type="nucleotide sequence ID" value="NZ_LHPI01000013.1"/>
</dbReference>
<evidence type="ECO:0000313" key="3">
    <source>
        <dbReference type="EMBL" id="KOO06981.1"/>
    </source>
</evidence>
<dbReference type="AlphaFoldDB" id="A0A0M0HY31"/>
<comment type="caution">
    <text evidence="3">The sequence shown here is derived from an EMBL/GenBank/DDBJ whole genome shotgun (WGS) entry which is preliminary data.</text>
</comment>
<dbReference type="PATRIC" id="fig|171383.3.peg.3053"/>
<keyword evidence="2" id="KW-0812">Transmembrane</keyword>
<accession>A0A0M0HY31</accession>
<proteinExistence type="predicted"/>
<protein>
    <submittedName>
        <fullName evidence="3">Uncharacterized protein</fullName>
    </submittedName>
</protein>
<evidence type="ECO:0000256" key="1">
    <source>
        <dbReference type="SAM" id="MobiDB-lite"/>
    </source>
</evidence>
<feature type="compositionally biased region" description="Basic residues" evidence="1">
    <location>
        <begin position="22"/>
        <end position="33"/>
    </location>
</feature>
<dbReference type="Proteomes" id="UP000037530">
    <property type="component" value="Unassembled WGS sequence"/>
</dbReference>
<keyword evidence="2" id="KW-1133">Transmembrane helix</keyword>
<reference evidence="4" key="1">
    <citation type="submission" date="2015-08" db="EMBL/GenBank/DDBJ databases">
        <title>Vibrio galatheae sp. nov., a novel member of the Vibrionaceae family isolated from the Solomon Islands.</title>
        <authorList>
            <person name="Giubergia S."/>
            <person name="Machado H."/>
            <person name="Mateiu R.V."/>
            <person name="Gram L."/>
        </authorList>
    </citation>
    <scope>NUCLEOTIDE SEQUENCE [LARGE SCALE GENOMIC DNA]</scope>
    <source>
        <strain evidence="4">DSM 19134</strain>
    </source>
</reference>
<name>A0A0M0HY31_9VIBR</name>
<evidence type="ECO:0000313" key="4">
    <source>
        <dbReference type="Proteomes" id="UP000037530"/>
    </source>
</evidence>
<organism evidence="3 4">
    <name type="scientific">Vibrio hepatarius</name>
    <dbReference type="NCBI Taxonomy" id="171383"/>
    <lineage>
        <taxon>Bacteria</taxon>
        <taxon>Pseudomonadati</taxon>
        <taxon>Pseudomonadota</taxon>
        <taxon>Gammaproteobacteria</taxon>
        <taxon>Vibrionales</taxon>
        <taxon>Vibrionaceae</taxon>
        <taxon>Vibrio</taxon>
        <taxon>Vibrio oreintalis group</taxon>
    </lineage>
</organism>